<dbReference type="InterPro" id="IPR033913">
    <property type="entry name" value="MTH1175_dom"/>
</dbReference>
<name>A0A939H7Q8_9CLOT</name>
<dbReference type="AlphaFoldDB" id="A0A939H7Q8"/>
<dbReference type="Pfam" id="PF02579">
    <property type="entry name" value="Nitro_FeMo-Co"/>
    <property type="match status" value="1"/>
</dbReference>
<dbReference type="InterPro" id="IPR003731">
    <property type="entry name" value="Di-Nase_FeMo-co_biosynth"/>
</dbReference>
<sequence>MRIAVAKTGGVIAPHFGHSEGFDIFEVKENEILSTEFITSPEHRHGAMPLFLGEQNIHVLIAGGLGQNAVAKLSERGIEVISGISGHPTDAVRKYVEGSLSTTGVPCSGHDHNHDHHGGGGCGGHHGR</sequence>
<dbReference type="Gene3D" id="3.30.420.130">
    <property type="entry name" value="Dinitrogenase iron-molybdenum cofactor biosynthesis domain"/>
    <property type="match status" value="1"/>
</dbReference>
<evidence type="ECO:0000313" key="4">
    <source>
        <dbReference type="Proteomes" id="UP000664218"/>
    </source>
</evidence>
<feature type="region of interest" description="Disordered" evidence="1">
    <location>
        <begin position="106"/>
        <end position="128"/>
    </location>
</feature>
<keyword evidence="4" id="KW-1185">Reference proteome</keyword>
<gene>
    <name evidence="3" type="ORF">J3A84_12475</name>
</gene>
<dbReference type="CDD" id="cd00851">
    <property type="entry name" value="MTH1175"/>
    <property type="match status" value="1"/>
</dbReference>
<organism evidence="3 4">
    <name type="scientific">Proteiniclasticum aestuarii</name>
    <dbReference type="NCBI Taxonomy" id="2817862"/>
    <lineage>
        <taxon>Bacteria</taxon>
        <taxon>Bacillati</taxon>
        <taxon>Bacillota</taxon>
        <taxon>Clostridia</taxon>
        <taxon>Eubacteriales</taxon>
        <taxon>Clostridiaceae</taxon>
        <taxon>Proteiniclasticum</taxon>
    </lineage>
</organism>
<dbReference type="EMBL" id="JAFNJU010000010">
    <property type="protein sequence ID" value="MBO1265847.1"/>
    <property type="molecule type" value="Genomic_DNA"/>
</dbReference>
<dbReference type="SUPFAM" id="SSF53146">
    <property type="entry name" value="Nitrogenase accessory factor-like"/>
    <property type="match status" value="1"/>
</dbReference>
<feature type="compositionally biased region" description="Gly residues" evidence="1">
    <location>
        <begin position="119"/>
        <end position="128"/>
    </location>
</feature>
<feature type="compositionally biased region" description="Basic and acidic residues" evidence="1">
    <location>
        <begin position="109"/>
        <end position="118"/>
    </location>
</feature>
<evidence type="ECO:0000256" key="1">
    <source>
        <dbReference type="SAM" id="MobiDB-lite"/>
    </source>
</evidence>
<comment type="caution">
    <text evidence="3">The sequence shown here is derived from an EMBL/GenBank/DDBJ whole genome shotgun (WGS) entry which is preliminary data.</text>
</comment>
<dbReference type="PANTHER" id="PTHR42983:SF1">
    <property type="entry name" value="IRON-MOLYBDENUM PROTEIN"/>
    <property type="match status" value="1"/>
</dbReference>
<evidence type="ECO:0000313" key="3">
    <source>
        <dbReference type="EMBL" id="MBO1265847.1"/>
    </source>
</evidence>
<accession>A0A939H7Q8</accession>
<protein>
    <submittedName>
        <fullName evidence="3">NifB/NifX family molybdenum-iron cluster-binding protein</fullName>
    </submittedName>
</protein>
<dbReference type="Proteomes" id="UP000664218">
    <property type="component" value="Unassembled WGS sequence"/>
</dbReference>
<dbReference type="RefSeq" id="WP_207600373.1">
    <property type="nucleotide sequence ID" value="NZ_JAFNJU010000010.1"/>
</dbReference>
<evidence type="ECO:0000259" key="2">
    <source>
        <dbReference type="Pfam" id="PF02579"/>
    </source>
</evidence>
<dbReference type="InterPro" id="IPR036105">
    <property type="entry name" value="DiNase_FeMo-co_biosyn_sf"/>
</dbReference>
<feature type="domain" description="Dinitrogenase iron-molybdenum cofactor biosynthesis" evidence="2">
    <location>
        <begin position="9"/>
        <end position="96"/>
    </location>
</feature>
<proteinExistence type="predicted"/>
<reference evidence="3" key="1">
    <citation type="submission" date="2021-03" db="EMBL/GenBank/DDBJ databases">
        <title>Proteiniclasticum marinus sp. nov., isolated from tidal flat sediment.</title>
        <authorList>
            <person name="Namirimu T."/>
            <person name="Yang J.-A."/>
            <person name="Yang S.-H."/>
            <person name="Kim Y.-J."/>
            <person name="Kwon K.K."/>
        </authorList>
    </citation>
    <scope>NUCLEOTIDE SEQUENCE</scope>
    <source>
        <strain evidence="3">SCR006</strain>
    </source>
</reference>
<dbReference type="PANTHER" id="PTHR42983">
    <property type="entry name" value="DINITROGENASE IRON-MOLYBDENUM COFACTOR PROTEIN-RELATED"/>
    <property type="match status" value="1"/>
</dbReference>